<gene>
    <name evidence="3" type="ORF">L210DRAFT_3552033</name>
</gene>
<reference evidence="3" key="1">
    <citation type="submission" date="2019-10" db="EMBL/GenBank/DDBJ databases">
        <authorList>
            <consortium name="DOE Joint Genome Institute"/>
            <person name="Kuo A."/>
            <person name="Miyauchi S."/>
            <person name="Kiss E."/>
            <person name="Drula E."/>
            <person name="Kohler A."/>
            <person name="Sanchez-Garcia M."/>
            <person name="Andreopoulos B."/>
            <person name="Barry K.W."/>
            <person name="Bonito G."/>
            <person name="Buee M."/>
            <person name="Carver A."/>
            <person name="Chen C."/>
            <person name="Cichocki N."/>
            <person name="Clum A."/>
            <person name="Culley D."/>
            <person name="Crous P.W."/>
            <person name="Fauchery L."/>
            <person name="Girlanda M."/>
            <person name="Hayes R."/>
            <person name="Keri Z."/>
            <person name="LaButti K."/>
            <person name="Lipzen A."/>
            <person name="Lombard V."/>
            <person name="Magnuson J."/>
            <person name="Maillard F."/>
            <person name="Morin E."/>
            <person name="Murat C."/>
            <person name="Nolan M."/>
            <person name="Ohm R."/>
            <person name="Pangilinan J."/>
            <person name="Pereira M."/>
            <person name="Perotto S."/>
            <person name="Peter M."/>
            <person name="Riley R."/>
            <person name="Sitrit Y."/>
            <person name="Stielow B."/>
            <person name="Szollosi G."/>
            <person name="Zifcakova L."/>
            <person name="Stursova M."/>
            <person name="Spatafora J.W."/>
            <person name="Tedersoo L."/>
            <person name="Vaario L.-M."/>
            <person name="Yamada A."/>
            <person name="Yan M."/>
            <person name="Wang P."/>
            <person name="Xu J."/>
            <person name="Bruns T."/>
            <person name="Baldrian P."/>
            <person name="Vilgalys R."/>
            <person name="Henrissat B."/>
            <person name="Grigoriev I.V."/>
            <person name="Hibbett D."/>
            <person name="Nagy L.G."/>
            <person name="Martin F.M."/>
        </authorList>
    </citation>
    <scope>NUCLEOTIDE SEQUENCE</scope>
    <source>
        <strain evidence="3">BED1</strain>
    </source>
</reference>
<name>A0AAD4BN89_BOLED</name>
<dbReference type="Pfam" id="PF18596">
    <property type="entry name" value="Sld7_C"/>
    <property type="match status" value="1"/>
</dbReference>
<feature type="domain" description="Sld7 C-terminal" evidence="2">
    <location>
        <begin position="383"/>
        <end position="451"/>
    </location>
</feature>
<evidence type="ECO:0000256" key="1">
    <source>
        <dbReference type="SAM" id="MobiDB-lite"/>
    </source>
</evidence>
<sequence>RNTNPPTNATGQPETSILPCITITDATPQKTPDAHPLAALSTPSSTLASDASSVKGTDVPYRLLYRGALSLPDSYLLLDGIAFSARLPNRPSSVLQDSPSCSLSRSDASTRELMYNPLPLALESMRGRQSLRFKGTVPLQDVWMDDTGDVYMDVHPCATLTKIYFENTLCLSSLVVPPHGACGPRRTEVGVRVSLGDTDGPETTDIVIYGEASTLLYPPPMQLSPAAASSSAGPPPLSMRVARIMPSPRAPRPDDPTPRQPPARLFGDTTLSDLGANKRIVARPTVGKAKEKTKVDDHVLRRAREVMLHLPRSEGSANGSGKEKAKEKSVRDSGFKVPEIPAKVRRKQGGTGTDVFGAVEPPRPRSVHGKGKGKAEDTENAIEDANKLVLKKLSVLHLANAGIPRSHDEFKEVFGFVYRGAAFALRSQLKTRHISALAAEAVVEAHVKLYVATYDPAKLHTKTLLSTMDVDDAGSY</sequence>
<evidence type="ECO:0000313" key="4">
    <source>
        <dbReference type="Proteomes" id="UP001194468"/>
    </source>
</evidence>
<feature type="region of interest" description="Disordered" evidence="1">
    <location>
        <begin position="26"/>
        <end position="52"/>
    </location>
</feature>
<reference evidence="3" key="2">
    <citation type="journal article" date="2020" name="Nat. Commun.">
        <title>Large-scale genome sequencing of mycorrhizal fungi provides insights into the early evolution of symbiotic traits.</title>
        <authorList>
            <person name="Miyauchi S."/>
            <person name="Kiss E."/>
            <person name="Kuo A."/>
            <person name="Drula E."/>
            <person name="Kohler A."/>
            <person name="Sanchez-Garcia M."/>
            <person name="Morin E."/>
            <person name="Andreopoulos B."/>
            <person name="Barry K.W."/>
            <person name="Bonito G."/>
            <person name="Buee M."/>
            <person name="Carver A."/>
            <person name="Chen C."/>
            <person name="Cichocki N."/>
            <person name="Clum A."/>
            <person name="Culley D."/>
            <person name="Crous P.W."/>
            <person name="Fauchery L."/>
            <person name="Girlanda M."/>
            <person name="Hayes R.D."/>
            <person name="Keri Z."/>
            <person name="LaButti K."/>
            <person name="Lipzen A."/>
            <person name="Lombard V."/>
            <person name="Magnuson J."/>
            <person name="Maillard F."/>
            <person name="Murat C."/>
            <person name="Nolan M."/>
            <person name="Ohm R.A."/>
            <person name="Pangilinan J."/>
            <person name="Pereira M.F."/>
            <person name="Perotto S."/>
            <person name="Peter M."/>
            <person name="Pfister S."/>
            <person name="Riley R."/>
            <person name="Sitrit Y."/>
            <person name="Stielow J.B."/>
            <person name="Szollosi G."/>
            <person name="Zifcakova L."/>
            <person name="Stursova M."/>
            <person name="Spatafora J.W."/>
            <person name="Tedersoo L."/>
            <person name="Vaario L.M."/>
            <person name="Yamada A."/>
            <person name="Yan M."/>
            <person name="Wang P."/>
            <person name="Xu J."/>
            <person name="Bruns T."/>
            <person name="Baldrian P."/>
            <person name="Vilgalys R."/>
            <person name="Dunand C."/>
            <person name="Henrissat B."/>
            <person name="Grigoriev I.V."/>
            <person name="Hibbett D."/>
            <person name="Nagy L.G."/>
            <person name="Martin F.M."/>
        </authorList>
    </citation>
    <scope>NUCLEOTIDE SEQUENCE</scope>
    <source>
        <strain evidence="3">BED1</strain>
    </source>
</reference>
<evidence type="ECO:0000259" key="2">
    <source>
        <dbReference type="Pfam" id="PF18596"/>
    </source>
</evidence>
<dbReference type="InterPro" id="IPR041260">
    <property type="entry name" value="Sld7_C"/>
</dbReference>
<feature type="compositionally biased region" description="Low complexity" evidence="1">
    <location>
        <begin position="36"/>
        <end position="52"/>
    </location>
</feature>
<feature type="region of interest" description="Disordered" evidence="1">
    <location>
        <begin position="346"/>
        <end position="379"/>
    </location>
</feature>
<evidence type="ECO:0000313" key="3">
    <source>
        <dbReference type="EMBL" id="KAF8435154.1"/>
    </source>
</evidence>
<dbReference type="Proteomes" id="UP001194468">
    <property type="component" value="Unassembled WGS sequence"/>
</dbReference>
<feature type="compositionally biased region" description="Basic and acidic residues" evidence="1">
    <location>
        <begin position="321"/>
        <end position="334"/>
    </location>
</feature>
<proteinExistence type="predicted"/>
<accession>A0AAD4BN89</accession>
<comment type="caution">
    <text evidence="3">The sequence shown here is derived from an EMBL/GenBank/DDBJ whole genome shotgun (WGS) entry which is preliminary data.</text>
</comment>
<protein>
    <recommendedName>
        <fullName evidence="2">Sld7 C-terminal domain-containing protein</fullName>
    </recommendedName>
</protein>
<organism evidence="3 4">
    <name type="scientific">Boletus edulis BED1</name>
    <dbReference type="NCBI Taxonomy" id="1328754"/>
    <lineage>
        <taxon>Eukaryota</taxon>
        <taxon>Fungi</taxon>
        <taxon>Dikarya</taxon>
        <taxon>Basidiomycota</taxon>
        <taxon>Agaricomycotina</taxon>
        <taxon>Agaricomycetes</taxon>
        <taxon>Agaricomycetidae</taxon>
        <taxon>Boletales</taxon>
        <taxon>Boletineae</taxon>
        <taxon>Boletaceae</taxon>
        <taxon>Boletoideae</taxon>
        <taxon>Boletus</taxon>
    </lineage>
</organism>
<dbReference type="EMBL" id="WHUW01000026">
    <property type="protein sequence ID" value="KAF8435154.1"/>
    <property type="molecule type" value="Genomic_DNA"/>
</dbReference>
<keyword evidence="4" id="KW-1185">Reference proteome</keyword>
<dbReference type="AlphaFoldDB" id="A0AAD4BN89"/>
<feature type="non-terminal residue" evidence="3">
    <location>
        <position position="1"/>
    </location>
</feature>
<feature type="region of interest" description="Disordered" evidence="1">
    <location>
        <begin position="246"/>
        <end position="270"/>
    </location>
</feature>
<feature type="region of interest" description="Disordered" evidence="1">
    <location>
        <begin position="311"/>
        <end position="334"/>
    </location>
</feature>